<accession>A0ABQ3ERY7</accession>
<feature type="region of interest" description="Disordered" evidence="1">
    <location>
        <begin position="1"/>
        <end position="23"/>
    </location>
</feature>
<evidence type="ECO:0000256" key="1">
    <source>
        <dbReference type="SAM" id="MobiDB-lite"/>
    </source>
</evidence>
<sequence length="82" mass="8970">MTAPATVSGERSQRATGENREGWLSMDPRVRRPAIMFHFNPGGASRKEAIMVALAQASLISGFSLPLLQRGGRYEACFLSFL</sequence>
<comment type="caution">
    <text evidence="2">The sequence shown here is derived from an EMBL/GenBank/DDBJ whole genome shotgun (WGS) entry which is preliminary data.</text>
</comment>
<organism evidence="2 3">
    <name type="scientific">Pseudovibrio japonicus</name>
    <dbReference type="NCBI Taxonomy" id="366534"/>
    <lineage>
        <taxon>Bacteria</taxon>
        <taxon>Pseudomonadati</taxon>
        <taxon>Pseudomonadota</taxon>
        <taxon>Alphaproteobacteria</taxon>
        <taxon>Hyphomicrobiales</taxon>
        <taxon>Stappiaceae</taxon>
        <taxon>Pseudovibrio</taxon>
    </lineage>
</organism>
<proteinExistence type="predicted"/>
<evidence type="ECO:0000313" key="2">
    <source>
        <dbReference type="EMBL" id="GHB50017.1"/>
    </source>
</evidence>
<keyword evidence="3" id="KW-1185">Reference proteome</keyword>
<gene>
    <name evidence="2" type="ORF">GCM10007094_44080</name>
</gene>
<name>A0ABQ3ERY7_9HYPH</name>
<reference evidence="3" key="1">
    <citation type="journal article" date="2019" name="Int. J. Syst. Evol. Microbiol.">
        <title>The Global Catalogue of Microorganisms (GCM) 10K type strain sequencing project: providing services to taxonomists for standard genome sequencing and annotation.</title>
        <authorList>
            <consortium name="The Broad Institute Genomics Platform"/>
            <consortium name="The Broad Institute Genome Sequencing Center for Infectious Disease"/>
            <person name="Wu L."/>
            <person name="Ma J."/>
        </authorList>
    </citation>
    <scope>NUCLEOTIDE SEQUENCE [LARGE SCALE GENOMIC DNA]</scope>
    <source>
        <strain evidence="3">KCTC 12861</strain>
    </source>
</reference>
<evidence type="ECO:0000313" key="3">
    <source>
        <dbReference type="Proteomes" id="UP000637980"/>
    </source>
</evidence>
<protein>
    <submittedName>
        <fullName evidence="2">Uncharacterized protein</fullName>
    </submittedName>
</protein>
<dbReference type="Proteomes" id="UP000637980">
    <property type="component" value="Unassembled WGS sequence"/>
</dbReference>
<feature type="compositionally biased region" description="Basic and acidic residues" evidence="1">
    <location>
        <begin position="11"/>
        <end position="21"/>
    </location>
</feature>
<dbReference type="EMBL" id="BMXE01000013">
    <property type="protein sequence ID" value="GHB50017.1"/>
    <property type="molecule type" value="Genomic_DNA"/>
</dbReference>